<feature type="region of interest" description="Disordered" evidence="1">
    <location>
        <begin position="463"/>
        <end position="532"/>
    </location>
</feature>
<feature type="region of interest" description="Disordered" evidence="1">
    <location>
        <begin position="559"/>
        <end position="590"/>
    </location>
</feature>
<dbReference type="VEuPathDB" id="FungiDB:JI435_023620"/>
<evidence type="ECO:0000256" key="1">
    <source>
        <dbReference type="SAM" id="MobiDB-lite"/>
    </source>
</evidence>
<feature type="compositionally biased region" description="Low complexity" evidence="1">
    <location>
        <begin position="473"/>
        <end position="484"/>
    </location>
</feature>
<feature type="region of interest" description="Disordered" evidence="1">
    <location>
        <begin position="655"/>
        <end position="679"/>
    </location>
</feature>
<dbReference type="InterPro" id="IPR036987">
    <property type="entry name" value="SRA-YDG_sf"/>
</dbReference>
<gene>
    <name evidence="2" type="ORF">JI435_023620</name>
</gene>
<evidence type="ECO:0008006" key="4">
    <source>
        <dbReference type="Google" id="ProtNLM"/>
    </source>
</evidence>
<evidence type="ECO:0000313" key="3">
    <source>
        <dbReference type="Proteomes" id="UP000663193"/>
    </source>
</evidence>
<keyword evidence="3" id="KW-1185">Reference proteome</keyword>
<name>A0A7U2HUD9_PHANO</name>
<reference evidence="3" key="1">
    <citation type="journal article" date="2021" name="BMC Genomics">
        <title>Chromosome-level genome assembly and manually-curated proteome of model necrotroph Parastagonospora nodorum Sn15 reveals a genome-wide trove of candidate effector homologs, and redundancy of virulence-related functions within an accessory chromosome.</title>
        <authorList>
            <person name="Bertazzoni S."/>
            <person name="Jones D.A.B."/>
            <person name="Phan H.T."/>
            <person name="Tan K.-C."/>
            <person name="Hane J.K."/>
        </authorList>
    </citation>
    <scope>NUCLEOTIDE SEQUENCE [LARGE SCALE GENOMIC DNA]</scope>
    <source>
        <strain evidence="3">SN15 / ATCC MYA-4574 / FGSC 10173)</strain>
    </source>
</reference>
<dbReference type="SUPFAM" id="SSF88697">
    <property type="entry name" value="PUA domain-like"/>
    <property type="match status" value="1"/>
</dbReference>
<feature type="compositionally biased region" description="Basic and acidic residues" evidence="1">
    <location>
        <begin position="656"/>
        <end position="679"/>
    </location>
</feature>
<dbReference type="Gene3D" id="2.30.280.10">
    <property type="entry name" value="SRA-YDG"/>
    <property type="match status" value="1"/>
</dbReference>
<dbReference type="AlphaFoldDB" id="A0A7U2HUD9"/>
<organism evidence="2 3">
    <name type="scientific">Phaeosphaeria nodorum (strain SN15 / ATCC MYA-4574 / FGSC 10173)</name>
    <name type="common">Glume blotch fungus</name>
    <name type="synonym">Parastagonospora nodorum</name>
    <dbReference type="NCBI Taxonomy" id="321614"/>
    <lineage>
        <taxon>Eukaryota</taxon>
        <taxon>Fungi</taxon>
        <taxon>Dikarya</taxon>
        <taxon>Ascomycota</taxon>
        <taxon>Pezizomycotina</taxon>
        <taxon>Dothideomycetes</taxon>
        <taxon>Pleosporomycetidae</taxon>
        <taxon>Pleosporales</taxon>
        <taxon>Pleosporineae</taxon>
        <taxon>Phaeosphaeriaceae</taxon>
        <taxon>Parastagonospora</taxon>
    </lineage>
</organism>
<evidence type="ECO:0000313" key="2">
    <source>
        <dbReference type="EMBL" id="QRC92220.1"/>
    </source>
</evidence>
<dbReference type="InterPro" id="IPR015947">
    <property type="entry name" value="PUA-like_sf"/>
</dbReference>
<accession>A0A7U2HUD9</accession>
<proteinExistence type="predicted"/>
<dbReference type="EMBL" id="CP069024">
    <property type="protein sequence ID" value="QRC92220.1"/>
    <property type="molecule type" value="Genomic_DNA"/>
</dbReference>
<dbReference type="Proteomes" id="UP000663193">
    <property type="component" value="Chromosome 2"/>
</dbReference>
<dbReference type="OrthoDB" id="3244603at2759"/>
<protein>
    <recommendedName>
        <fullName evidence="4">YDG domain-containing protein</fullName>
    </recommendedName>
</protein>
<sequence length="679" mass="75080">MYPSSPPVANLTRPRLKALARWVRDELDLLVAREGPNILRPDDVLILHETFIALRLATDITALDIRATGIHFAVQDIAGVATRWPGRLCDDCDKIIAIWTEKFGSLKSLHPFMYGRGGRLEGIAGPTEYSREALLKRWSEQCPERLHPKVSHRLGDLGFRPGDWWISTLFAHHAGIIGLEAVEGGTTFDKYGAYALVLKDTGEVEASHGETFTYRTSQHDKGRFRLTAATPRSRDPIRVLRSHSMNSVWGPKAGVRYEGLFSIRGWSIRQAKASDTAGQWKEGDILFEIRFERTDPVPFSEVTCRPTATEVDDYTEYKRLRKLHRDDKRNADLRTDFSTSPLQLATKAAPAIPSPISPLLPGPAAPKILYKGLLQRSATSKQAHFEDISEIRRTSDVPTPASHRTTETDYFALSPRKESGLLVPGYKPPSPSNASIASGHTGATVASTQSNIRDVAPWIDFDADLTAPDPVPEDAAAPALDPSPTLTSSARLKTWQRPARDSPPVSPLSERRRSGDFKTFLRVGSKRQPIESSRKSVFVRAKNPMAKLFDGAASEEAEGALARGAKSEEEEESARVHSPIPMRPFSPESPLAMGRRGAVYEGQDGDSEISGEHDPFVETRVLVAQHLDDKVRRTMQIGIGAQNVAFRFPNWAAPAGEKEKRDSLDVDKHIAPDDVGEQH</sequence>